<evidence type="ECO:0000313" key="8">
    <source>
        <dbReference type="Proteomes" id="UP000256645"/>
    </source>
</evidence>
<dbReference type="InterPro" id="IPR002938">
    <property type="entry name" value="FAD-bd"/>
</dbReference>
<evidence type="ECO:0000313" key="7">
    <source>
        <dbReference type="EMBL" id="RDW56677.1"/>
    </source>
</evidence>
<sequence>MAIFDSITRILWGNWSGTWYKGAACLLPDVWMSSAKLPGTVAFVAQPTLWHDYCTSNKVAGRCQNRASSLVVGSQALRLPCRCPKSAYRVPFYELRATPATIGGSINLTPNALRLLEYLDVEVYGCRVDSIEIFSLHTGAVLGELPFQKFGPALRILREELLQALLRAAEKRGIPVVYNSKLMSIKDDRRDLQVTAVFANGKEVQGDFILGCDGVHSAENGIKAHFRRTSMNSGRFGSLLASYVDSDRTKIYLGAVMETPEQNDKQGWKVRGNDHQRTLDEIERRYNGSGIPCINELVERVDDFVFYPVHNLGPGGDWSRGRVLLLGDTAHGMPPQGESTGLAIEDGVLLARVLSSSSEMSIQQAFQMYEKTRRPRIDTAYKEAVFRWEKVKDRSWLMQNIIEWLTWVFLWYKLNGFETSISYDVRQEKIIE</sequence>
<name>A0A3D8Q4R4_9HELO</name>
<dbReference type="Gene3D" id="3.50.50.60">
    <property type="entry name" value="FAD/NAD(P)-binding domain"/>
    <property type="match status" value="1"/>
</dbReference>
<gene>
    <name evidence="7" type="ORF">BP6252_14063</name>
</gene>
<reference evidence="7 8" key="1">
    <citation type="journal article" date="2018" name="IMA Fungus">
        <title>IMA Genome-F 9: Draft genome sequence of Annulohypoxylon stygium, Aspergillus mulundensis, Berkeleyomyces basicola (syn. Thielaviopsis basicola), Ceratocystis smalleyi, two Cercospora beticola strains, Coleophoma cylindrospora, Fusarium fracticaudum, Phialophora cf. hyalina, and Morchella septimelata.</title>
        <authorList>
            <person name="Wingfield B.D."/>
            <person name="Bills G.F."/>
            <person name="Dong Y."/>
            <person name="Huang W."/>
            <person name="Nel W.J."/>
            <person name="Swalarsk-Parry B.S."/>
            <person name="Vaghefi N."/>
            <person name="Wilken P.M."/>
            <person name="An Z."/>
            <person name="de Beer Z.W."/>
            <person name="De Vos L."/>
            <person name="Chen L."/>
            <person name="Duong T.A."/>
            <person name="Gao Y."/>
            <person name="Hammerbacher A."/>
            <person name="Kikkert J.R."/>
            <person name="Li Y."/>
            <person name="Li H."/>
            <person name="Li K."/>
            <person name="Li Q."/>
            <person name="Liu X."/>
            <person name="Ma X."/>
            <person name="Naidoo K."/>
            <person name="Pethybridge S.J."/>
            <person name="Sun J."/>
            <person name="Steenkamp E.T."/>
            <person name="van der Nest M.A."/>
            <person name="van Wyk S."/>
            <person name="Wingfield M.J."/>
            <person name="Xiong C."/>
            <person name="Yue Q."/>
            <person name="Zhang X."/>
        </authorList>
    </citation>
    <scope>NUCLEOTIDE SEQUENCE [LARGE SCALE GENOMIC DNA]</scope>
    <source>
        <strain evidence="7 8">BP6252</strain>
    </source>
</reference>
<comment type="caution">
    <text evidence="7">The sequence shown here is derived from an EMBL/GenBank/DDBJ whole genome shotgun (WGS) entry which is preliminary data.</text>
</comment>
<evidence type="ECO:0000256" key="4">
    <source>
        <dbReference type="ARBA" id="ARBA00023002"/>
    </source>
</evidence>
<dbReference type="PRINTS" id="PR00420">
    <property type="entry name" value="RNGMNOXGNASE"/>
</dbReference>
<dbReference type="STRING" id="1849047.A0A3D8Q4R4"/>
<proteinExistence type="inferred from homology"/>
<feature type="domain" description="FAD-binding" evidence="6">
    <location>
        <begin position="317"/>
        <end position="380"/>
    </location>
</feature>
<organism evidence="7 8">
    <name type="scientific">Coleophoma cylindrospora</name>
    <dbReference type="NCBI Taxonomy" id="1849047"/>
    <lineage>
        <taxon>Eukaryota</taxon>
        <taxon>Fungi</taxon>
        <taxon>Dikarya</taxon>
        <taxon>Ascomycota</taxon>
        <taxon>Pezizomycotina</taxon>
        <taxon>Leotiomycetes</taxon>
        <taxon>Helotiales</taxon>
        <taxon>Dermateaceae</taxon>
        <taxon>Coleophoma</taxon>
    </lineage>
</organism>
<keyword evidence="4" id="KW-0560">Oxidoreductase</keyword>
<dbReference type="OrthoDB" id="16820at2759"/>
<dbReference type="InterPro" id="IPR036188">
    <property type="entry name" value="FAD/NAD-bd_sf"/>
</dbReference>
<dbReference type="EMBL" id="PDLM01000035">
    <property type="protein sequence ID" value="RDW56677.1"/>
    <property type="molecule type" value="Genomic_DNA"/>
</dbReference>
<dbReference type="Proteomes" id="UP000256645">
    <property type="component" value="Unassembled WGS sequence"/>
</dbReference>
<feature type="domain" description="FAD-binding" evidence="6">
    <location>
        <begin position="159"/>
        <end position="239"/>
    </location>
</feature>
<evidence type="ECO:0000256" key="1">
    <source>
        <dbReference type="ARBA" id="ARBA00007992"/>
    </source>
</evidence>
<comment type="similarity">
    <text evidence="1">Belongs to the paxM FAD-dependent monooxygenase family.</text>
</comment>
<keyword evidence="5" id="KW-0503">Monooxygenase</keyword>
<dbReference type="SUPFAM" id="SSF51905">
    <property type="entry name" value="FAD/NAD(P)-binding domain"/>
    <property type="match status" value="1"/>
</dbReference>
<dbReference type="Pfam" id="PF01494">
    <property type="entry name" value="FAD_binding_3"/>
    <property type="match status" value="2"/>
</dbReference>
<evidence type="ECO:0000259" key="6">
    <source>
        <dbReference type="Pfam" id="PF01494"/>
    </source>
</evidence>
<evidence type="ECO:0000256" key="5">
    <source>
        <dbReference type="ARBA" id="ARBA00023033"/>
    </source>
</evidence>
<protein>
    <submittedName>
        <fullName evidence="7">FAD protein</fullName>
    </submittedName>
</protein>
<dbReference type="GO" id="GO:0004497">
    <property type="term" value="F:monooxygenase activity"/>
    <property type="evidence" value="ECO:0007669"/>
    <property type="project" value="UniProtKB-KW"/>
</dbReference>
<dbReference type="PANTHER" id="PTHR13789">
    <property type="entry name" value="MONOOXYGENASE"/>
    <property type="match status" value="1"/>
</dbReference>
<dbReference type="GO" id="GO:0071949">
    <property type="term" value="F:FAD binding"/>
    <property type="evidence" value="ECO:0007669"/>
    <property type="project" value="InterPro"/>
</dbReference>
<evidence type="ECO:0000256" key="2">
    <source>
        <dbReference type="ARBA" id="ARBA00022630"/>
    </source>
</evidence>
<evidence type="ECO:0000256" key="3">
    <source>
        <dbReference type="ARBA" id="ARBA00022827"/>
    </source>
</evidence>
<accession>A0A3D8Q4R4</accession>
<dbReference type="InterPro" id="IPR050493">
    <property type="entry name" value="FAD-dep_Monooxygenase_BioMet"/>
</dbReference>
<keyword evidence="3" id="KW-0274">FAD</keyword>
<dbReference type="PANTHER" id="PTHR13789:SF309">
    <property type="entry name" value="PUTATIVE (AFU_ORTHOLOGUE AFUA_6G14510)-RELATED"/>
    <property type="match status" value="1"/>
</dbReference>
<keyword evidence="8" id="KW-1185">Reference proteome</keyword>
<keyword evidence="2" id="KW-0285">Flavoprotein</keyword>
<dbReference type="AlphaFoldDB" id="A0A3D8Q4R4"/>